<evidence type="ECO:0000256" key="7">
    <source>
        <dbReference type="ARBA" id="ARBA00023002"/>
    </source>
</evidence>
<evidence type="ECO:0000256" key="4">
    <source>
        <dbReference type="ARBA" id="ARBA00022723"/>
    </source>
</evidence>
<dbReference type="EMBL" id="CM000784">
    <property type="protein sequence ID" value="AQK89779.1"/>
    <property type="molecule type" value="Genomic_DNA"/>
</dbReference>
<evidence type="ECO:0000313" key="13">
    <source>
        <dbReference type="EMBL" id="AQK89779.1"/>
    </source>
</evidence>
<dbReference type="PROSITE" id="PS50873">
    <property type="entry name" value="PEROXIDASE_4"/>
    <property type="match status" value="1"/>
</dbReference>
<evidence type="ECO:0000259" key="12">
    <source>
        <dbReference type="PROSITE" id="PS50873"/>
    </source>
</evidence>
<dbReference type="PANTHER" id="PTHR31356:SF57">
    <property type="entry name" value="L-ASCORBATE PEROXIDASE 1, CYTOSOLIC"/>
    <property type="match status" value="1"/>
</dbReference>
<dbReference type="InterPro" id="IPR019793">
    <property type="entry name" value="Peroxidases_heam-ligand_BS"/>
</dbReference>
<dbReference type="Gene3D" id="1.10.420.10">
    <property type="entry name" value="Peroxidase, domain 2"/>
    <property type="match status" value="1"/>
</dbReference>
<dbReference type="InterPro" id="IPR010255">
    <property type="entry name" value="Haem_peroxidase_sf"/>
</dbReference>
<gene>
    <name evidence="13" type="ORF">ZEAMMB73_Zm00001d008414</name>
</gene>
<evidence type="ECO:0000256" key="11">
    <source>
        <dbReference type="SAM" id="MobiDB-lite"/>
    </source>
</evidence>
<organism evidence="13">
    <name type="scientific">Zea mays</name>
    <name type="common">Maize</name>
    <dbReference type="NCBI Taxonomy" id="4577"/>
    <lineage>
        <taxon>Eukaryota</taxon>
        <taxon>Viridiplantae</taxon>
        <taxon>Streptophyta</taxon>
        <taxon>Embryophyta</taxon>
        <taxon>Tracheophyta</taxon>
        <taxon>Spermatophyta</taxon>
        <taxon>Magnoliopsida</taxon>
        <taxon>Liliopsida</taxon>
        <taxon>Poales</taxon>
        <taxon>Poaceae</taxon>
        <taxon>PACMAD clade</taxon>
        <taxon>Panicoideae</taxon>
        <taxon>Andropogonodae</taxon>
        <taxon>Andropogoneae</taxon>
        <taxon>Tripsacinae</taxon>
        <taxon>Zea</taxon>
    </lineage>
</organism>
<name>A0A1D6FCM2_MAIZE</name>
<evidence type="ECO:0000256" key="5">
    <source>
        <dbReference type="ARBA" id="ARBA00022837"/>
    </source>
</evidence>
<dbReference type="Gene3D" id="3.10.110.10">
    <property type="entry name" value="Ubiquitin Conjugating Enzyme"/>
    <property type="match status" value="1"/>
</dbReference>
<dbReference type="GO" id="GO:0020037">
    <property type="term" value="F:heme binding"/>
    <property type="evidence" value="ECO:0007669"/>
    <property type="project" value="InterPro"/>
</dbReference>
<evidence type="ECO:0000256" key="3">
    <source>
        <dbReference type="ARBA" id="ARBA00012940"/>
    </source>
</evidence>
<dbReference type="AlphaFoldDB" id="A0A1D6FCM2"/>
<accession>A0A1D6FCM2</accession>
<evidence type="ECO:0000256" key="6">
    <source>
        <dbReference type="ARBA" id="ARBA00022958"/>
    </source>
</evidence>
<reference evidence="13" key="1">
    <citation type="submission" date="2015-12" db="EMBL/GenBank/DDBJ databases">
        <title>Update maize B73 reference genome by single molecule sequencing technologies.</title>
        <authorList>
            <consortium name="Maize Genome Sequencing Project"/>
            <person name="Ware D."/>
        </authorList>
    </citation>
    <scope>NUCLEOTIDE SEQUENCE</scope>
    <source>
        <tissue evidence="13">Seedling</tissue>
    </source>
</reference>
<feature type="region of interest" description="Disordered" evidence="11">
    <location>
        <begin position="351"/>
        <end position="371"/>
    </location>
</feature>
<dbReference type="InterPro" id="IPR002016">
    <property type="entry name" value="Haem_peroxidase"/>
</dbReference>
<evidence type="ECO:0000256" key="9">
    <source>
        <dbReference type="ARBA" id="ARBA00023324"/>
    </source>
</evidence>
<keyword evidence="13" id="KW-0575">Peroxidase</keyword>
<dbReference type="PRINTS" id="PR00458">
    <property type="entry name" value="PEROXIDASE"/>
</dbReference>
<feature type="compositionally biased region" description="Pro residues" evidence="11">
    <location>
        <begin position="360"/>
        <end position="371"/>
    </location>
</feature>
<dbReference type="InterPro" id="IPR002207">
    <property type="entry name" value="Peroxidase_I"/>
</dbReference>
<dbReference type="GO" id="GO:0016688">
    <property type="term" value="F:L-ascorbate peroxidase activity"/>
    <property type="evidence" value="ECO:0007669"/>
    <property type="project" value="UniProtKB-EC"/>
</dbReference>
<dbReference type="InterPro" id="IPR016135">
    <property type="entry name" value="UBQ-conjugating_enzyme/RWD"/>
</dbReference>
<dbReference type="SUPFAM" id="SSF48113">
    <property type="entry name" value="Heme-dependent peroxidases"/>
    <property type="match status" value="1"/>
</dbReference>
<dbReference type="GO" id="GO:0034599">
    <property type="term" value="P:cellular response to oxidative stress"/>
    <property type="evidence" value="ECO:0007669"/>
    <property type="project" value="InterPro"/>
</dbReference>
<comment type="similarity">
    <text evidence="2">Belongs to the peroxidase family. Ascorbate peroxidase subfamily.</text>
</comment>
<dbReference type="PANTHER" id="PTHR31356">
    <property type="entry name" value="THYLAKOID LUMENAL 29 KDA PROTEIN, CHLOROPLASTIC-RELATED"/>
    <property type="match status" value="1"/>
</dbReference>
<dbReference type="GO" id="GO:0042744">
    <property type="term" value="P:hydrogen peroxide catabolic process"/>
    <property type="evidence" value="ECO:0007669"/>
    <property type="project" value="UniProtKB-KW"/>
</dbReference>
<dbReference type="EC" id="1.11.1.11" evidence="3"/>
<keyword evidence="9" id="KW-0376">Hydrogen peroxide</keyword>
<keyword evidence="8" id="KW-0408">Iron</keyword>
<keyword evidence="5" id="KW-0106">Calcium</keyword>
<dbReference type="GO" id="GO:0046872">
    <property type="term" value="F:metal ion binding"/>
    <property type="evidence" value="ECO:0007669"/>
    <property type="project" value="UniProtKB-KW"/>
</dbReference>
<dbReference type="Pfam" id="PF00141">
    <property type="entry name" value="peroxidase"/>
    <property type="match status" value="1"/>
</dbReference>
<keyword evidence="6" id="KW-0630">Potassium</keyword>
<feature type="domain" description="Plant heme peroxidase family profile" evidence="12">
    <location>
        <begin position="113"/>
        <end position="285"/>
    </location>
</feature>
<dbReference type="ExpressionAtlas" id="A0A1D6FCM2">
    <property type="expression patterns" value="baseline"/>
</dbReference>
<proteinExistence type="inferred from homology"/>
<dbReference type="FunFam" id="1.10.420.10:FF:000003">
    <property type="entry name" value="L-ascorbate peroxidase, cytosolic"/>
    <property type="match status" value="1"/>
</dbReference>
<keyword evidence="7" id="KW-0560">Oxidoreductase</keyword>
<feature type="region of interest" description="Disordered" evidence="11">
    <location>
        <begin position="119"/>
        <end position="158"/>
    </location>
</feature>
<evidence type="ECO:0000256" key="10">
    <source>
        <dbReference type="ARBA" id="ARBA00047994"/>
    </source>
</evidence>
<evidence type="ECO:0000256" key="2">
    <source>
        <dbReference type="ARBA" id="ARBA00006873"/>
    </source>
</evidence>
<comment type="cofactor">
    <cofactor evidence="1">
        <name>heme b</name>
        <dbReference type="ChEBI" id="CHEBI:60344"/>
    </cofactor>
</comment>
<comment type="catalytic activity">
    <reaction evidence="10">
        <text>L-ascorbate + H2O2 = L-dehydroascorbate + 2 H2O</text>
        <dbReference type="Rhea" id="RHEA:22996"/>
        <dbReference type="ChEBI" id="CHEBI:15377"/>
        <dbReference type="ChEBI" id="CHEBI:16240"/>
        <dbReference type="ChEBI" id="CHEBI:38290"/>
        <dbReference type="ChEBI" id="CHEBI:58539"/>
        <dbReference type="EC" id="1.11.1.11"/>
    </reaction>
</comment>
<evidence type="ECO:0000256" key="1">
    <source>
        <dbReference type="ARBA" id="ARBA00001970"/>
    </source>
</evidence>
<keyword evidence="4" id="KW-0479">Metal-binding</keyword>
<dbReference type="InParanoid" id="A0A1D6FCM2"/>
<protein>
    <recommendedName>
        <fullName evidence="3">L-ascorbate peroxidase</fullName>
        <ecNumber evidence="3">1.11.1.11</ecNumber>
    </recommendedName>
</protein>
<dbReference type="STRING" id="4577.A0A1D6FCM2"/>
<evidence type="ECO:0000256" key="8">
    <source>
        <dbReference type="ARBA" id="ARBA00023004"/>
    </source>
</evidence>
<dbReference type="SMR" id="A0A1D6FCM2"/>
<dbReference type="InterPro" id="IPR044831">
    <property type="entry name" value="Ccp1-like"/>
</dbReference>
<sequence>MGVITPRQIFAFYTVLLRCEHAYIFMPLCYIEEFLATTDESNEEPVSKHSPKSGEIICKHKDKGFEHFAHGLCEKCYNKFTKLSGGLEGGSVPPAFQRAEKKRLEAAKRAEEAAAAKEAALEESLCDTQNSEVESAMTPRKDKPQPPPEGRLPDATKGSNHLRQVFGKQMGLSDQDIVALSGGHTLGRCHKERSGFEGAWTTNPLVFDNSYFKELLSGDKEGLLQLPSDKALLSDPVFRPLVEKYAADEKAFFDDYKEAHLKLSELGSNCLHFLSFVGLTCKTLCCSILTGLLSFMMDDALTTGSIKTSDAEKRRLAKASLAYNCESKNCPHFRKLFPEYVEKYNQQLQLENTAAEPVPQENPAPAPSPAA</sequence>
<dbReference type="PROSITE" id="PS00435">
    <property type="entry name" value="PEROXIDASE_1"/>
    <property type="match status" value="1"/>
</dbReference>
<dbReference type="PRINTS" id="PR00459">
    <property type="entry name" value="ASPEROXIDASE"/>
</dbReference>